<reference evidence="5 6" key="1">
    <citation type="submission" date="2019-02" db="EMBL/GenBank/DDBJ databases">
        <title>Deep-cultivation of Planctomycetes and their phenomic and genomic characterization uncovers novel biology.</title>
        <authorList>
            <person name="Wiegand S."/>
            <person name="Jogler M."/>
            <person name="Boedeker C."/>
            <person name="Pinto D."/>
            <person name="Vollmers J."/>
            <person name="Rivas-Marin E."/>
            <person name="Kohn T."/>
            <person name="Peeters S.H."/>
            <person name="Heuer A."/>
            <person name="Rast P."/>
            <person name="Oberbeckmann S."/>
            <person name="Bunk B."/>
            <person name="Jeske O."/>
            <person name="Meyerdierks A."/>
            <person name="Storesund J.E."/>
            <person name="Kallscheuer N."/>
            <person name="Luecker S."/>
            <person name="Lage O.M."/>
            <person name="Pohl T."/>
            <person name="Merkel B.J."/>
            <person name="Hornburger P."/>
            <person name="Mueller R.-W."/>
            <person name="Bruemmer F."/>
            <person name="Labrenz M."/>
            <person name="Spormann A.M."/>
            <person name="Op den Camp H."/>
            <person name="Overmann J."/>
            <person name="Amann R."/>
            <person name="Jetten M.S.M."/>
            <person name="Mascher T."/>
            <person name="Medema M.H."/>
            <person name="Devos D.P."/>
            <person name="Kaster A.-K."/>
            <person name="Ovreas L."/>
            <person name="Rohde M."/>
            <person name="Galperin M.Y."/>
            <person name="Jogler C."/>
        </authorList>
    </citation>
    <scope>NUCLEOTIDE SEQUENCE [LARGE SCALE GENOMIC DNA]</scope>
    <source>
        <strain evidence="5 6">Mal48</strain>
    </source>
</reference>
<dbReference type="UniPathway" id="UPA00060">
    <property type="reaction ID" value="UER00142"/>
</dbReference>
<dbReference type="GO" id="GO:0009030">
    <property type="term" value="F:thiamine-phosphate kinase activity"/>
    <property type="evidence" value="ECO:0007669"/>
    <property type="project" value="UniProtKB-UniRule"/>
</dbReference>
<feature type="binding site" evidence="2">
    <location>
        <position position="79"/>
    </location>
    <ligand>
        <name>Mg(2+)</name>
        <dbReference type="ChEBI" id="CHEBI:18420"/>
        <label>2</label>
    </ligand>
</feature>
<dbReference type="Gene3D" id="3.30.1330.10">
    <property type="entry name" value="PurM-like, N-terminal domain"/>
    <property type="match status" value="1"/>
</dbReference>
<comment type="caution">
    <text evidence="2">Lacks conserved residue(s) required for the propagation of feature annotation.</text>
</comment>
<comment type="similarity">
    <text evidence="2">Belongs to the thiamine-monophosphate kinase family.</text>
</comment>
<keyword evidence="2" id="KW-0067">ATP-binding</keyword>
<feature type="binding site" evidence="2">
    <location>
        <position position="51"/>
    </location>
    <ligand>
        <name>Mg(2+)</name>
        <dbReference type="ChEBI" id="CHEBI:18420"/>
        <label>1</label>
    </ligand>
</feature>
<dbReference type="InterPro" id="IPR016188">
    <property type="entry name" value="PurM-like_N"/>
</dbReference>
<feature type="binding site" evidence="2">
    <location>
        <position position="109"/>
    </location>
    <ligand>
        <name>ATP</name>
        <dbReference type="ChEBI" id="CHEBI:30616"/>
    </ligand>
</feature>
<feature type="domain" description="PurM-like N-terminal" evidence="3">
    <location>
        <begin position="32"/>
        <end position="145"/>
    </location>
</feature>
<feature type="binding site" evidence="2">
    <location>
        <position position="204"/>
    </location>
    <ligand>
        <name>Mg(2+)</name>
        <dbReference type="ChEBI" id="CHEBI:18420"/>
        <label>5</label>
    </ligand>
</feature>
<keyword evidence="1 2" id="KW-0784">Thiamine biosynthesis</keyword>
<evidence type="ECO:0000256" key="1">
    <source>
        <dbReference type="ARBA" id="ARBA00022977"/>
    </source>
</evidence>
<dbReference type="NCBIfam" id="TIGR01379">
    <property type="entry name" value="thiL"/>
    <property type="match status" value="1"/>
</dbReference>
<feature type="binding site" evidence="2">
    <location>
        <position position="79"/>
    </location>
    <ligand>
        <name>Mg(2+)</name>
        <dbReference type="ChEBI" id="CHEBI:18420"/>
        <label>4</label>
    </ligand>
</feature>
<feature type="binding site" evidence="2">
    <location>
        <position position="51"/>
    </location>
    <ligand>
        <name>Mg(2+)</name>
        <dbReference type="ChEBI" id="CHEBI:18420"/>
        <label>2</label>
    </ligand>
</feature>
<feature type="binding site" evidence="2">
    <location>
        <position position="127"/>
    </location>
    <ligand>
        <name>Mg(2+)</name>
        <dbReference type="ChEBI" id="CHEBI:18420"/>
        <label>1</label>
    </ligand>
</feature>
<dbReference type="Pfam" id="PF02769">
    <property type="entry name" value="AIRS_C"/>
    <property type="match status" value="1"/>
</dbReference>
<comment type="catalytic activity">
    <reaction evidence="2">
        <text>thiamine phosphate + ATP = thiamine diphosphate + ADP</text>
        <dbReference type="Rhea" id="RHEA:15913"/>
        <dbReference type="ChEBI" id="CHEBI:30616"/>
        <dbReference type="ChEBI" id="CHEBI:37575"/>
        <dbReference type="ChEBI" id="CHEBI:58937"/>
        <dbReference type="ChEBI" id="CHEBI:456216"/>
        <dbReference type="EC" id="2.7.4.16"/>
    </reaction>
</comment>
<feature type="binding site" evidence="2">
    <location>
        <position position="201"/>
    </location>
    <ligand>
        <name>Mg(2+)</name>
        <dbReference type="ChEBI" id="CHEBI:18420"/>
        <label>3</label>
    </ligand>
</feature>
<dbReference type="Gene3D" id="3.90.650.10">
    <property type="entry name" value="PurM-like C-terminal domain"/>
    <property type="match status" value="1"/>
</dbReference>
<keyword evidence="6" id="KW-1185">Reference proteome</keyword>
<dbReference type="HAMAP" id="MF_02128">
    <property type="entry name" value="TMP_kinase"/>
    <property type="match status" value="1"/>
</dbReference>
<feature type="domain" description="PurM-like C-terminal" evidence="4">
    <location>
        <begin position="181"/>
        <end position="293"/>
    </location>
</feature>
<accession>A0A517QN40</accession>
<dbReference type="Proteomes" id="UP000315724">
    <property type="component" value="Chromosome"/>
</dbReference>
<dbReference type="PANTHER" id="PTHR30270:SF0">
    <property type="entry name" value="THIAMINE-MONOPHOSPHATE KINASE"/>
    <property type="match status" value="1"/>
</dbReference>
<dbReference type="Pfam" id="PF00586">
    <property type="entry name" value="AIRS"/>
    <property type="match status" value="1"/>
</dbReference>
<evidence type="ECO:0000256" key="2">
    <source>
        <dbReference type="HAMAP-Rule" id="MF_02128"/>
    </source>
</evidence>
<dbReference type="InterPro" id="IPR006283">
    <property type="entry name" value="ThiL-like"/>
</dbReference>
<sequence>MNAYSESRPEFDFIDWIKKQVTLRPEVKLGIGDDAAILSHQPNREWVTAIDVITEGVHFTSETPPELIGRKALAINLSDIAAMAADPVAVFLGIVLPKSCGRAYAEQLYAGIFEMANEYELSIAGGDTNSWSGPLVLNVTVMGTVEQGKAILRSGANAGDWIFVTGPLGGSLASGRHLTFEPKLKEAKILAQHFHITSMLDLSDGLASDARHIASQSGVGMIVDTQSLPIHTDVNPDLPEAERVQHAMSDGEDFELLLTVSPEEGERLLSEGIQLGVAVTKIGECTEEVGMKLQSGDALIDWPRGGWEHEV</sequence>
<keyword evidence="2 5" id="KW-0808">Transferase</keyword>
<feature type="binding site" evidence="2">
    <location>
        <position position="252"/>
    </location>
    <ligand>
        <name>substrate</name>
    </ligand>
</feature>
<dbReference type="OrthoDB" id="9802811at2"/>
<dbReference type="EC" id="2.7.4.16" evidence="2"/>
<dbReference type="RefSeq" id="WP_145198752.1">
    <property type="nucleotide sequence ID" value="NZ_CP036267.1"/>
</dbReference>
<dbReference type="GO" id="GO:0009229">
    <property type="term" value="P:thiamine diphosphate biosynthetic process"/>
    <property type="evidence" value="ECO:0007669"/>
    <property type="project" value="UniProtKB-UniRule"/>
</dbReference>
<proteinExistence type="inferred from homology"/>
<comment type="pathway">
    <text evidence="2">Cofactor biosynthesis; thiamine diphosphate biosynthesis; thiamine diphosphate from thiamine phosphate: step 1/1.</text>
</comment>
<dbReference type="SUPFAM" id="SSF56042">
    <property type="entry name" value="PurM C-terminal domain-like"/>
    <property type="match status" value="1"/>
</dbReference>
<organism evidence="5 6">
    <name type="scientific">Thalassoglobus polymorphus</name>
    <dbReference type="NCBI Taxonomy" id="2527994"/>
    <lineage>
        <taxon>Bacteria</taxon>
        <taxon>Pseudomonadati</taxon>
        <taxon>Planctomycetota</taxon>
        <taxon>Planctomycetia</taxon>
        <taxon>Planctomycetales</taxon>
        <taxon>Planctomycetaceae</taxon>
        <taxon>Thalassoglobus</taxon>
    </lineage>
</organism>
<dbReference type="GO" id="GO:0009228">
    <property type="term" value="P:thiamine biosynthetic process"/>
    <property type="evidence" value="ECO:0007669"/>
    <property type="project" value="UniProtKB-KW"/>
</dbReference>
<keyword evidence="2 5" id="KW-0418">Kinase</keyword>
<gene>
    <name evidence="2 5" type="primary">thiL</name>
    <name evidence="5" type="ORF">Mal48_22950</name>
</gene>
<dbReference type="PIRSF" id="PIRSF005303">
    <property type="entry name" value="Thiam_monoph_kin"/>
    <property type="match status" value="1"/>
</dbReference>
<evidence type="ECO:0000259" key="3">
    <source>
        <dbReference type="Pfam" id="PF00586"/>
    </source>
</evidence>
<evidence type="ECO:0000313" key="6">
    <source>
        <dbReference type="Proteomes" id="UP000315724"/>
    </source>
</evidence>
<feature type="binding site" evidence="2">
    <location>
        <position position="203"/>
    </location>
    <ligand>
        <name>ATP</name>
        <dbReference type="ChEBI" id="CHEBI:30616"/>
    </ligand>
</feature>
<protein>
    <recommendedName>
        <fullName evidence="2">Thiamine-monophosphate kinase</fullName>
        <shortName evidence="2">TMP kinase</shortName>
        <shortName evidence="2">Thiamine-phosphate kinase</shortName>
        <ecNumber evidence="2">2.7.4.16</ecNumber>
    </recommendedName>
</protein>
<dbReference type="PANTHER" id="PTHR30270">
    <property type="entry name" value="THIAMINE-MONOPHOSPHATE KINASE"/>
    <property type="match status" value="1"/>
</dbReference>
<feature type="binding site" evidence="2">
    <location>
        <position position="153"/>
    </location>
    <ligand>
        <name>ATP</name>
        <dbReference type="ChEBI" id="CHEBI:30616"/>
    </ligand>
</feature>
<evidence type="ECO:0000313" key="5">
    <source>
        <dbReference type="EMBL" id="QDT33043.1"/>
    </source>
</evidence>
<feature type="binding site" evidence="2">
    <location>
        <position position="34"/>
    </location>
    <ligand>
        <name>Mg(2+)</name>
        <dbReference type="ChEBI" id="CHEBI:18420"/>
        <label>4</label>
    </ligand>
</feature>
<dbReference type="GO" id="GO:0000287">
    <property type="term" value="F:magnesium ion binding"/>
    <property type="evidence" value="ECO:0007669"/>
    <property type="project" value="UniProtKB-UniRule"/>
</dbReference>
<feature type="binding site" evidence="2">
    <location>
        <position position="34"/>
    </location>
    <ligand>
        <name>Mg(2+)</name>
        <dbReference type="ChEBI" id="CHEBI:18420"/>
        <label>3</label>
    </ligand>
</feature>
<dbReference type="CDD" id="cd02194">
    <property type="entry name" value="ThiL"/>
    <property type="match status" value="1"/>
</dbReference>
<dbReference type="SUPFAM" id="SSF55326">
    <property type="entry name" value="PurM N-terminal domain-like"/>
    <property type="match status" value="1"/>
</dbReference>
<dbReference type="KEGG" id="tpol:Mal48_22950"/>
<feature type="binding site" evidence="2">
    <location>
        <position position="58"/>
    </location>
    <ligand>
        <name>substrate</name>
    </ligand>
</feature>
<dbReference type="AlphaFoldDB" id="A0A517QN40"/>
<dbReference type="EMBL" id="CP036267">
    <property type="protein sequence ID" value="QDT33043.1"/>
    <property type="molecule type" value="Genomic_DNA"/>
</dbReference>
<feature type="binding site" evidence="2">
    <location>
        <begin position="126"/>
        <end position="127"/>
    </location>
    <ligand>
        <name>ATP</name>
        <dbReference type="ChEBI" id="CHEBI:30616"/>
    </ligand>
</feature>
<keyword evidence="2" id="KW-0547">Nucleotide-binding</keyword>
<feature type="binding site" evidence="2">
    <location>
        <position position="307"/>
    </location>
    <ligand>
        <name>substrate</name>
    </ligand>
</feature>
<comment type="miscellaneous">
    <text evidence="2">Reaction mechanism of ThiL seems to utilize a direct, inline transfer of the gamma-phosphate of ATP to TMP rather than a phosphorylated enzyme intermediate.</text>
</comment>
<keyword evidence="2" id="KW-0479">Metal-binding</keyword>
<evidence type="ECO:0000259" key="4">
    <source>
        <dbReference type="Pfam" id="PF02769"/>
    </source>
</evidence>
<dbReference type="GO" id="GO:0005524">
    <property type="term" value="F:ATP binding"/>
    <property type="evidence" value="ECO:0007669"/>
    <property type="project" value="UniProtKB-UniRule"/>
</dbReference>
<dbReference type="InterPro" id="IPR036921">
    <property type="entry name" value="PurM-like_N_sf"/>
</dbReference>
<name>A0A517QN40_9PLAN</name>
<feature type="binding site" evidence="2">
    <location>
        <position position="79"/>
    </location>
    <ligand>
        <name>Mg(2+)</name>
        <dbReference type="ChEBI" id="CHEBI:18420"/>
        <label>3</label>
    </ligand>
</feature>
<comment type="function">
    <text evidence="2">Catalyzes the ATP-dependent phosphorylation of thiamine-monophosphate (TMP) to form thiamine-pyrophosphate (TPP), the active form of vitamin B1.</text>
</comment>
<keyword evidence="2" id="KW-0460">Magnesium</keyword>
<dbReference type="InterPro" id="IPR036676">
    <property type="entry name" value="PurM-like_C_sf"/>
</dbReference>
<dbReference type="InterPro" id="IPR010918">
    <property type="entry name" value="PurM-like_C_dom"/>
</dbReference>